<comment type="similarity">
    <text evidence="2">Belongs to the binding-protein-dependent transport system permease family. CysTW subfamily.</text>
</comment>
<dbReference type="SUPFAM" id="SSF161098">
    <property type="entry name" value="MetI-like"/>
    <property type="match status" value="1"/>
</dbReference>
<dbReference type="GO" id="GO:0005886">
    <property type="term" value="C:plasma membrane"/>
    <property type="evidence" value="ECO:0007669"/>
    <property type="project" value="UniProtKB-SubCell"/>
</dbReference>
<gene>
    <name evidence="10" type="ORF">CSX02_06145</name>
</gene>
<feature type="transmembrane region" description="Helical" evidence="8">
    <location>
        <begin position="9"/>
        <end position="30"/>
    </location>
</feature>
<dbReference type="Gene3D" id="3.40.190.10">
    <property type="entry name" value="Periplasmic binding protein-like II"/>
    <property type="match status" value="2"/>
</dbReference>
<dbReference type="GO" id="GO:0042597">
    <property type="term" value="C:periplasmic space"/>
    <property type="evidence" value="ECO:0007669"/>
    <property type="project" value="InterPro"/>
</dbReference>
<dbReference type="InterPro" id="IPR006059">
    <property type="entry name" value="SBP"/>
</dbReference>
<name>A0A2G3E3D3_9FIRM</name>
<accession>A0A2G3E3D3</accession>
<dbReference type="Pfam" id="PF13416">
    <property type="entry name" value="SBP_bac_8"/>
    <property type="match status" value="1"/>
</dbReference>
<evidence type="ECO:0000313" key="10">
    <source>
        <dbReference type="EMBL" id="PHU37778.1"/>
    </source>
</evidence>
<keyword evidence="7 8" id="KW-0472">Membrane</keyword>
<feature type="transmembrane region" description="Helical" evidence="8">
    <location>
        <begin position="125"/>
        <end position="147"/>
    </location>
</feature>
<dbReference type="Pfam" id="PF00528">
    <property type="entry name" value="BPD_transp_1"/>
    <property type="match status" value="1"/>
</dbReference>
<evidence type="ECO:0000313" key="11">
    <source>
        <dbReference type="Proteomes" id="UP000224563"/>
    </source>
</evidence>
<proteinExistence type="inferred from homology"/>
<feature type="transmembrane region" description="Helical" evidence="8">
    <location>
        <begin position="56"/>
        <end position="82"/>
    </location>
</feature>
<dbReference type="CDD" id="cd06261">
    <property type="entry name" value="TM_PBP2"/>
    <property type="match status" value="1"/>
</dbReference>
<comment type="caution">
    <text evidence="10">The sequence shown here is derived from an EMBL/GenBank/DDBJ whole genome shotgun (WGS) entry which is preliminary data.</text>
</comment>
<evidence type="ECO:0000256" key="4">
    <source>
        <dbReference type="ARBA" id="ARBA00022475"/>
    </source>
</evidence>
<organism evidence="10 11">
    <name type="scientific">Agathobacter ruminis</name>
    <dbReference type="NCBI Taxonomy" id="1712665"/>
    <lineage>
        <taxon>Bacteria</taxon>
        <taxon>Bacillati</taxon>
        <taxon>Bacillota</taxon>
        <taxon>Clostridia</taxon>
        <taxon>Lachnospirales</taxon>
        <taxon>Lachnospiraceae</taxon>
        <taxon>Agathobacter</taxon>
    </lineage>
</organism>
<sequence>MVKKTLSRIYIFLIFLFLYAPILVLAVLSFNRSDSRVSWGGFTLSRYVACFESESIMSAFATTLEITFCSAVIATIIGTLAAMGISSMKKRGQAIYLGATNIPLLNADIVTGISMMLLFVRFTNLGFVTVLIAHITFNIPYVILNVLPKLKQANRSTYEAALDLGASPVRAFFTVTWPEIRSGVFSGFLMAVTMSLDDFSITYFTKGAGVNTLSTMLYAQLRKGIKPELYALSTILFLTVLLLLIATNINGDKKVDNRLIRRVISAVIMLALFTGSVFVLVQQHRISGGGDRTITVLNYGKYIDGELLDRFERETGITVKYEEYEEPEEMYTKYKAGAISYDLICTSDYIIEKLIEEDELLPIDDSQLTNYENIDPALIEMSTFDPSHQYTIPYFYGTLGILYNTKDYSEDQVKSWDLIWDKQVSGHLIMTNSVRDAFSPALIACGYSINDTDPAHLKEAQMVLSRQKPMVSAYYVDETANEMIAENASLAVCYSGEAALAMDENEHLKYIVPDEGSNLWIDSWFVPKSCRNYQDALTFLDFLCDNEVALQNFEYVYYASPILYVQTHMDIDDRLNSAINPENRVTRNCEVYRALDNDTSAYLNTLWQELKSQ</sequence>
<comment type="subcellular location">
    <subcellularLocation>
        <location evidence="1 8">Cell membrane</location>
        <topology evidence="1 8">Multi-pass membrane protein</topology>
    </subcellularLocation>
</comment>
<dbReference type="InterPro" id="IPR000515">
    <property type="entry name" value="MetI-like"/>
</dbReference>
<reference evidence="10 11" key="2">
    <citation type="submission" date="2017-10" db="EMBL/GenBank/DDBJ databases">
        <authorList>
            <person name="Banno H."/>
            <person name="Chua N.-H."/>
        </authorList>
    </citation>
    <scope>NUCLEOTIDE SEQUENCE [LARGE SCALE GENOMIC DNA]</scope>
    <source>
        <strain evidence="10 11">JK623</strain>
    </source>
</reference>
<dbReference type="AlphaFoldDB" id="A0A2G3E3D3"/>
<evidence type="ECO:0000256" key="8">
    <source>
        <dbReference type="RuleBase" id="RU363032"/>
    </source>
</evidence>
<protein>
    <submittedName>
        <fullName evidence="10">Spermidine/putrescine ABC transporter permease/substrate-binding protein PotCD</fullName>
    </submittedName>
</protein>
<evidence type="ECO:0000256" key="2">
    <source>
        <dbReference type="ARBA" id="ARBA00007069"/>
    </source>
</evidence>
<dbReference type="InterPro" id="IPR035906">
    <property type="entry name" value="MetI-like_sf"/>
</dbReference>
<keyword evidence="3 8" id="KW-0813">Transport</keyword>
<dbReference type="SUPFAM" id="SSF53850">
    <property type="entry name" value="Periplasmic binding protein-like II"/>
    <property type="match status" value="1"/>
</dbReference>
<feature type="domain" description="ABC transmembrane type-1" evidence="9">
    <location>
        <begin position="60"/>
        <end position="247"/>
    </location>
</feature>
<evidence type="ECO:0000259" key="9">
    <source>
        <dbReference type="PROSITE" id="PS50928"/>
    </source>
</evidence>
<evidence type="ECO:0000256" key="1">
    <source>
        <dbReference type="ARBA" id="ARBA00004651"/>
    </source>
</evidence>
<dbReference type="GO" id="GO:0015846">
    <property type="term" value="P:polyamine transport"/>
    <property type="evidence" value="ECO:0007669"/>
    <property type="project" value="InterPro"/>
</dbReference>
<dbReference type="Proteomes" id="UP000224563">
    <property type="component" value="Unassembled WGS sequence"/>
</dbReference>
<evidence type="ECO:0000256" key="6">
    <source>
        <dbReference type="ARBA" id="ARBA00022989"/>
    </source>
</evidence>
<dbReference type="PANTHER" id="PTHR43848">
    <property type="entry name" value="PUTRESCINE TRANSPORT SYSTEM PERMEASE PROTEIN POTI"/>
    <property type="match status" value="1"/>
</dbReference>
<dbReference type="PRINTS" id="PR00909">
    <property type="entry name" value="SPERMDNBNDNG"/>
</dbReference>
<feature type="transmembrane region" description="Helical" evidence="8">
    <location>
        <begin position="229"/>
        <end position="247"/>
    </location>
</feature>
<dbReference type="PANTHER" id="PTHR43848:SF2">
    <property type="entry name" value="PUTRESCINE TRANSPORT SYSTEM PERMEASE PROTEIN POTI"/>
    <property type="match status" value="1"/>
</dbReference>
<evidence type="ECO:0000256" key="5">
    <source>
        <dbReference type="ARBA" id="ARBA00022692"/>
    </source>
</evidence>
<dbReference type="Gene3D" id="1.10.3720.10">
    <property type="entry name" value="MetI-like"/>
    <property type="match status" value="1"/>
</dbReference>
<keyword evidence="4" id="KW-1003">Cell membrane</keyword>
<keyword evidence="11" id="KW-1185">Reference proteome</keyword>
<dbReference type="InterPro" id="IPR001188">
    <property type="entry name" value="Sperm_putr-bd"/>
</dbReference>
<keyword evidence="5 8" id="KW-0812">Transmembrane</keyword>
<keyword evidence="6 8" id="KW-1133">Transmembrane helix</keyword>
<dbReference type="InterPro" id="IPR051789">
    <property type="entry name" value="Bact_Polyamine_Transport"/>
</dbReference>
<reference evidence="10 11" key="1">
    <citation type="submission" date="2017-10" db="EMBL/GenBank/DDBJ databases">
        <title>Resolving the taxonomy of Roseburia spp., Eubacterium rectale and Agathobacter spp. through phylogenomic analysis.</title>
        <authorList>
            <person name="Sheridan P.O."/>
            <person name="Walker A.W."/>
            <person name="Duncan S.H."/>
            <person name="Scott K.P."/>
            <person name="Toole P.W.O."/>
            <person name="Luis P."/>
            <person name="Flint H.J."/>
        </authorList>
    </citation>
    <scope>NUCLEOTIDE SEQUENCE [LARGE SCALE GENOMIC DNA]</scope>
    <source>
        <strain evidence="10 11">JK623</strain>
    </source>
</reference>
<dbReference type="GO" id="GO:0055085">
    <property type="term" value="P:transmembrane transport"/>
    <property type="evidence" value="ECO:0007669"/>
    <property type="project" value="InterPro"/>
</dbReference>
<dbReference type="PROSITE" id="PS50928">
    <property type="entry name" value="ABC_TM1"/>
    <property type="match status" value="1"/>
</dbReference>
<feature type="transmembrane region" description="Helical" evidence="8">
    <location>
        <begin position="259"/>
        <end position="281"/>
    </location>
</feature>
<evidence type="ECO:0000256" key="7">
    <source>
        <dbReference type="ARBA" id="ARBA00023136"/>
    </source>
</evidence>
<evidence type="ECO:0000256" key="3">
    <source>
        <dbReference type="ARBA" id="ARBA00022448"/>
    </source>
</evidence>
<dbReference type="CDD" id="cd13663">
    <property type="entry name" value="PBP2_PotD_PotF_like_2"/>
    <property type="match status" value="1"/>
</dbReference>
<dbReference type="RefSeq" id="WP_099386019.1">
    <property type="nucleotide sequence ID" value="NZ_JANSWH010000099.1"/>
</dbReference>
<dbReference type="GO" id="GO:0019808">
    <property type="term" value="F:polyamine binding"/>
    <property type="evidence" value="ECO:0007669"/>
    <property type="project" value="InterPro"/>
</dbReference>
<feature type="transmembrane region" description="Helical" evidence="8">
    <location>
        <begin position="94"/>
        <end position="119"/>
    </location>
</feature>
<dbReference type="EMBL" id="PDYG01000030">
    <property type="protein sequence ID" value="PHU37778.1"/>
    <property type="molecule type" value="Genomic_DNA"/>
</dbReference>